<sequence>MLFFLFHSCLNARDDAAKTRMSFILRKLNFRLPYFPPPPSFFCRRHFSTPSIFFLRAELSSSQPAGNIFLLKTPPFSNRPSVKPIEKYLDHLFPICDYFPSRDLMAKETFILPHPPHVSDPPFCFVLRKQQPLDLLWRYREKKECRR</sequence>
<dbReference type="EMBL" id="BPLR01015116">
    <property type="protein sequence ID" value="GIY73709.1"/>
    <property type="molecule type" value="Genomic_DNA"/>
</dbReference>
<accession>A0AAV4VVG1</accession>
<name>A0AAV4VVG1_CAEEX</name>
<evidence type="ECO:0000313" key="2">
    <source>
        <dbReference type="Proteomes" id="UP001054945"/>
    </source>
</evidence>
<comment type="caution">
    <text evidence="1">The sequence shown here is derived from an EMBL/GenBank/DDBJ whole genome shotgun (WGS) entry which is preliminary data.</text>
</comment>
<organism evidence="1 2">
    <name type="scientific">Caerostris extrusa</name>
    <name type="common">Bark spider</name>
    <name type="synonym">Caerostris bankana</name>
    <dbReference type="NCBI Taxonomy" id="172846"/>
    <lineage>
        <taxon>Eukaryota</taxon>
        <taxon>Metazoa</taxon>
        <taxon>Ecdysozoa</taxon>
        <taxon>Arthropoda</taxon>
        <taxon>Chelicerata</taxon>
        <taxon>Arachnida</taxon>
        <taxon>Araneae</taxon>
        <taxon>Araneomorphae</taxon>
        <taxon>Entelegynae</taxon>
        <taxon>Araneoidea</taxon>
        <taxon>Araneidae</taxon>
        <taxon>Caerostris</taxon>
    </lineage>
</organism>
<gene>
    <name evidence="1" type="ORF">CEXT_161891</name>
</gene>
<protein>
    <submittedName>
        <fullName evidence="1">Uncharacterized protein</fullName>
    </submittedName>
</protein>
<evidence type="ECO:0000313" key="1">
    <source>
        <dbReference type="EMBL" id="GIY73709.1"/>
    </source>
</evidence>
<reference evidence="1 2" key="1">
    <citation type="submission" date="2021-06" db="EMBL/GenBank/DDBJ databases">
        <title>Caerostris extrusa draft genome.</title>
        <authorList>
            <person name="Kono N."/>
            <person name="Arakawa K."/>
        </authorList>
    </citation>
    <scope>NUCLEOTIDE SEQUENCE [LARGE SCALE GENOMIC DNA]</scope>
</reference>
<keyword evidence="2" id="KW-1185">Reference proteome</keyword>
<dbReference type="Proteomes" id="UP001054945">
    <property type="component" value="Unassembled WGS sequence"/>
</dbReference>
<proteinExistence type="predicted"/>
<dbReference type="AlphaFoldDB" id="A0AAV4VVG1"/>